<evidence type="ECO:0000313" key="10">
    <source>
        <dbReference type="EMBL" id="CAI6357205.1"/>
    </source>
</evidence>
<protein>
    <recommendedName>
        <fullName evidence="12">DDE Tnp4 domain-containing protein</fullName>
    </recommendedName>
</protein>
<evidence type="ECO:0000259" key="9">
    <source>
        <dbReference type="Pfam" id="PF26138"/>
    </source>
</evidence>
<evidence type="ECO:0000256" key="6">
    <source>
        <dbReference type="ARBA" id="ARBA00022801"/>
    </source>
</evidence>
<dbReference type="InterPro" id="IPR045249">
    <property type="entry name" value="HARBI1-like"/>
</dbReference>
<dbReference type="GO" id="GO:0005634">
    <property type="term" value="C:nucleus"/>
    <property type="evidence" value="ECO:0007669"/>
    <property type="project" value="UniProtKB-SubCell"/>
</dbReference>
<dbReference type="Pfam" id="PF13359">
    <property type="entry name" value="DDE_Tnp_4"/>
    <property type="match status" value="1"/>
</dbReference>
<reference evidence="10 11" key="1">
    <citation type="submission" date="2023-01" db="EMBL/GenBank/DDBJ databases">
        <authorList>
            <person name="Whitehead M."/>
        </authorList>
    </citation>
    <scope>NUCLEOTIDE SEQUENCE [LARGE SCALE GENOMIC DNA]</scope>
</reference>
<evidence type="ECO:0000313" key="11">
    <source>
        <dbReference type="Proteomes" id="UP001160148"/>
    </source>
</evidence>
<dbReference type="InterPro" id="IPR027806">
    <property type="entry name" value="HARBI1_dom"/>
</dbReference>
<feature type="domain" description="DDE Tnp4" evidence="8">
    <location>
        <begin position="178"/>
        <end position="343"/>
    </location>
</feature>
<dbReference type="PANTHER" id="PTHR22930">
    <property type="match status" value="1"/>
</dbReference>
<proteinExistence type="inferred from homology"/>
<evidence type="ECO:0008006" key="12">
    <source>
        <dbReference type="Google" id="ProtNLM"/>
    </source>
</evidence>
<dbReference type="GO" id="GO:0016787">
    <property type="term" value="F:hydrolase activity"/>
    <property type="evidence" value="ECO:0007669"/>
    <property type="project" value="UniProtKB-KW"/>
</dbReference>
<comment type="similarity">
    <text evidence="3">Belongs to the HARBI1 family.</text>
</comment>
<organism evidence="10 11">
    <name type="scientific">Macrosiphum euphorbiae</name>
    <name type="common">potato aphid</name>
    <dbReference type="NCBI Taxonomy" id="13131"/>
    <lineage>
        <taxon>Eukaryota</taxon>
        <taxon>Metazoa</taxon>
        <taxon>Ecdysozoa</taxon>
        <taxon>Arthropoda</taxon>
        <taxon>Hexapoda</taxon>
        <taxon>Insecta</taxon>
        <taxon>Pterygota</taxon>
        <taxon>Neoptera</taxon>
        <taxon>Paraneoptera</taxon>
        <taxon>Hemiptera</taxon>
        <taxon>Sternorrhyncha</taxon>
        <taxon>Aphidomorpha</taxon>
        <taxon>Aphidoidea</taxon>
        <taxon>Aphididae</taxon>
        <taxon>Macrosiphini</taxon>
        <taxon>Macrosiphum</taxon>
    </lineage>
</organism>
<evidence type="ECO:0000256" key="4">
    <source>
        <dbReference type="ARBA" id="ARBA00022722"/>
    </source>
</evidence>
<keyword evidence="5" id="KW-0479">Metal-binding</keyword>
<sequence length="423" mass="48845">MSSSDDDLLMASAAFVIMNSILKKEEKKKRRHRRWWMTSTFKSRITYSGSNLLEDLRREDSGHFNNFCRMPPATFDVLLEMITPMIKKEDTNFRKAIPPQERLALTLHFLATGNSFSSLAMTFKISKQTISTVVPEVCEAIIQVLQDQIKMPDTEENWLKIADEYEKQWNFPHCVGSIDGKHVQIQAPATSGSNFFNYKSTFSIVLMALVDADYNFLYADVGCEGRISDGGVFRNTSLFQKLDKNELNLPTESLLEGRQKLVPYVFVADDAFPLKYNIMKPYSGLQQKGSRERSYNYRLSRARRVVENVFGILSAIFRVLRRPLLLEPDKAERVVMTCVYLHNFLRKNKISKNIYTPNGTFDSEINGEIREGTWRNTCQGETSSFVSFQRVGRRSAKSVEEIRTEFAEYFVTNGKLQWQDEYE</sequence>
<evidence type="ECO:0000256" key="3">
    <source>
        <dbReference type="ARBA" id="ARBA00006958"/>
    </source>
</evidence>
<comment type="caution">
    <text evidence="10">The sequence shown here is derived from an EMBL/GenBank/DDBJ whole genome shotgun (WGS) entry which is preliminary data.</text>
</comment>
<name>A0AAV0WMW1_9HEMI</name>
<evidence type="ECO:0000256" key="1">
    <source>
        <dbReference type="ARBA" id="ARBA00001968"/>
    </source>
</evidence>
<dbReference type="InterPro" id="IPR058353">
    <property type="entry name" value="DUF8040"/>
</dbReference>
<gene>
    <name evidence="10" type="ORF">MEUPH1_LOCUS12855</name>
</gene>
<keyword evidence="6" id="KW-0378">Hydrolase</keyword>
<dbReference type="Proteomes" id="UP001160148">
    <property type="component" value="Unassembled WGS sequence"/>
</dbReference>
<dbReference type="Pfam" id="PF26138">
    <property type="entry name" value="DUF8040"/>
    <property type="match status" value="1"/>
</dbReference>
<evidence type="ECO:0000256" key="7">
    <source>
        <dbReference type="ARBA" id="ARBA00023242"/>
    </source>
</evidence>
<dbReference type="PANTHER" id="PTHR22930:SF269">
    <property type="entry name" value="NUCLEASE HARBI1-LIKE PROTEIN"/>
    <property type="match status" value="1"/>
</dbReference>
<dbReference type="GO" id="GO:0004518">
    <property type="term" value="F:nuclease activity"/>
    <property type="evidence" value="ECO:0007669"/>
    <property type="project" value="UniProtKB-KW"/>
</dbReference>
<feature type="domain" description="DUF8040" evidence="9">
    <location>
        <begin position="47"/>
        <end position="142"/>
    </location>
</feature>
<accession>A0AAV0WMW1</accession>
<keyword evidence="11" id="KW-1185">Reference proteome</keyword>
<comment type="subcellular location">
    <subcellularLocation>
        <location evidence="2">Nucleus</location>
    </subcellularLocation>
</comment>
<evidence type="ECO:0000256" key="2">
    <source>
        <dbReference type="ARBA" id="ARBA00004123"/>
    </source>
</evidence>
<dbReference type="GO" id="GO:0046872">
    <property type="term" value="F:metal ion binding"/>
    <property type="evidence" value="ECO:0007669"/>
    <property type="project" value="UniProtKB-KW"/>
</dbReference>
<evidence type="ECO:0000256" key="5">
    <source>
        <dbReference type="ARBA" id="ARBA00022723"/>
    </source>
</evidence>
<comment type="cofactor">
    <cofactor evidence="1">
        <name>a divalent metal cation</name>
        <dbReference type="ChEBI" id="CHEBI:60240"/>
    </cofactor>
</comment>
<keyword evidence="4" id="KW-0540">Nuclease</keyword>
<dbReference type="EMBL" id="CARXXK010000002">
    <property type="protein sequence ID" value="CAI6357205.1"/>
    <property type="molecule type" value="Genomic_DNA"/>
</dbReference>
<dbReference type="AlphaFoldDB" id="A0AAV0WMW1"/>
<keyword evidence="7" id="KW-0539">Nucleus</keyword>
<evidence type="ECO:0000259" key="8">
    <source>
        <dbReference type="Pfam" id="PF13359"/>
    </source>
</evidence>